<dbReference type="Pfam" id="PF14253">
    <property type="entry name" value="AbiH"/>
    <property type="match status" value="1"/>
</dbReference>
<gene>
    <name evidence="1" type="ORF">RN606_09070</name>
</gene>
<keyword evidence="2" id="KW-1185">Reference proteome</keyword>
<organism evidence="1 2">
    <name type="scientific">Demequina capsici</name>
    <dbReference type="NCBI Taxonomy" id="3075620"/>
    <lineage>
        <taxon>Bacteria</taxon>
        <taxon>Bacillati</taxon>
        <taxon>Actinomycetota</taxon>
        <taxon>Actinomycetes</taxon>
        <taxon>Micrococcales</taxon>
        <taxon>Demequinaceae</taxon>
        <taxon>Demequina</taxon>
    </lineage>
</organism>
<name>A0AA96JCD0_9MICO</name>
<sequence>MGYKDLTEAFSAVRRQHNIMAIVGNGFDIQALSDLKSPADTRYVSFFHYLKYRHFDDGNSILKEMESLQHSGAEDWSDVEAAIGNLVGKRGTSLQVVTRDLKAVQTEFSSFLDGVSTPEVLSQLGSLSVANEWAMSSFTEFLGDIRDPDDYSRMDFPVRLDIGDVFNFQFINLNYTTLLDDYVYLDQVQFDPHPFVHSDRNMNFWPNPRGHAPAKEKKNFRMVSYLVSDVVHPHGVQYVPRSLLFGIDSADAYASKLTKPYWAQNEVKYGDLFNETELFIIFGCSLGATDRWWWRSIAKALAERDEAELLLYWRRSPRDTQLDESAVRSKFSDAVGPGVHPDLATVLEQKARVVLYDDGSERRWLNTSTGPGADDADR</sequence>
<proteinExistence type="predicted"/>
<accession>A0AA96JCD0</accession>
<dbReference type="InterPro" id="IPR025935">
    <property type="entry name" value="AbiH"/>
</dbReference>
<evidence type="ECO:0000313" key="1">
    <source>
        <dbReference type="EMBL" id="WNM23519.1"/>
    </source>
</evidence>
<dbReference type="Proteomes" id="UP001304125">
    <property type="component" value="Chromosome"/>
</dbReference>
<dbReference type="RefSeq" id="WP_313496486.1">
    <property type="nucleotide sequence ID" value="NZ_CP134879.1"/>
</dbReference>
<reference evidence="1 2" key="1">
    <citation type="submission" date="2023-09" db="EMBL/GenBank/DDBJ databases">
        <title>Demequina sp. a novel bacteria isolated from Capsicum annuum.</title>
        <authorList>
            <person name="Humaira Z."/>
            <person name="Lee J."/>
            <person name="Cho D."/>
        </authorList>
    </citation>
    <scope>NUCLEOTIDE SEQUENCE [LARGE SCALE GENOMIC DNA]</scope>
    <source>
        <strain evidence="1 2">OYTSA14</strain>
    </source>
</reference>
<protein>
    <submittedName>
        <fullName evidence="1">AbiH family protein</fullName>
    </submittedName>
</protein>
<evidence type="ECO:0000313" key="2">
    <source>
        <dbReference type="Proteomes" id="UP001304125"/>
    </source>
</evidence>
<dbReference type="EMBL" id="CP134879">
    <property type="protein sequence ID" value="WNM23519.1"/>
    <property type="molecule type" value="Genomic_DNA"/>
</dbReference>
<dbReference type="AlphaFoldDB" id="A0AA96JCD0"/>